<comment type="caution">
    <text evidence="2">The sequence shown here is derived from an EMBL/GenBank/DDBJ whole genome shotgun (WGS) entry which is preliminary data.</text>
</comment>
<accession>A0A5R8NB06</accession>
<feature type="domain" description="Antirepressor protein C-terminal" evidence="1">
    <location>
        <begin position="157"/>
        <end position="256"/>
    </location>
</feature>
<organism evidence="2 3">
    <name type="scientific">Nocardia cyriacigeorgica</name>
    <dbReference type="NCBI Taxonomy" id="135487"/>
    <lineage>
        <taxon>Bacteria</taxon>
        <taxon>Bacillati</taxon>
        <taxon>Actinomycetota</taxon>
        <taxon>Actinomycetes</taxon>
        <taxon>Mycobacteriales</taxon>
        <taxon>Nocardiaceae</taxon>
        <taxon>Nocardia</taxon>
    </lineage>
</organism>
<dbReference type="EMBL" id="VBUT01000014">
    <property type="protein sequence ID" value="TLF72882.1"/>
    <property type="molecule type" value="Genomic_DNA"/>
</dbReference>
<dbReference type="Pfam" id="PF09669">
    <property type="entry name" value="Phage_pRha"/>
    <property type="match status" value="1"/>
</dbReference>
<dbReference type="InterPro" id="IPR014054">
    <property type="entry name" value="Phage_regulatory_Rha"/>
</dbReference>
<gene>
    <name evidence="2" type="ORF">FEK34_28070</name>
</gene>
<protein>
    <submittedName>
        <fullName evidence="2">Phage regulatory protein/antirepressor Ant</fullName>
    </submittedName>
</protein>
<dbReference type="Pfam" id="PF03374">
    <property type="entry name" value="ANT"/>
    <property type="match status" value="1"/>
</dbReference>
<dbReference type="RefSeq" id="WP_138452753.1">
    <property type="nucleotide sequence ID" value="NZ_VBUT01000014.1"/>
</dbReference>
<evidence type="ECO:0000313" key="3">
    <source>
        <dbReference type="Proteomes" id="UP000306378"/>
    </source>
</evidence>
<dbReference type="AlphaFoldDB" id="A0A5R8NB06"/>
<proteinExistence type="predicted"/>
<reference evidence="2 3" key="1">
    <citation type="submission" date="2019-05" db="EMBL/GenBank/DDBJ databases">
        <title>Genomes sequences of two Nocardia cyriacigeorgica environmental isolates, type strains Nocardia asteroides ATCC 19247 and Nocardia cyriacigeorgica DSM 44484.</title>
        <authorList>
            <person name="Vautrin F."/>
            <person name="Bergeron E."/>
            <person name="Dubost A."/>
            <person name="Abrouk D."/>
            <person name="Rodriguez Nava V."/>
            <person name="Pujic P."/>
        </authorList>
    </citation>
    <scope>NUCLEOTIDE SEQUENCE [LARGE SCALE GENOMIC DNA]</scope>
    <source>
        <strain evidence="2 3">EML 446</strain>
    </source>
</reference>
<sequence>MNEPTPHNSSLVHIREGVATTTSLVIADGTQIQHKNVMELIRENLGDFEEFGRVAFETRPFETAGGTQHRQVAVMTEEHATLLLTYMRNSAVVKDFKKRLVREFWALKRHRDQARPTALPSTRELAQMVIDAEDAREAAEKQLGIEVKARQAMESYVKDLEPRAEGYDRFIDGDGTYAVGVVAKMLGTGQNKLFAELRNAKVFIAKGALRNTPYQQYMHHFDVKAFEYTREDGTHGTSYKTWVQPSGVEFIARKLGRTIQQAVTV</sequence>
<name>A0A5R8NB06_9NOCA</name>
<evidence type="ECO:0000313" key="2">
    <source>
        <dbReference type="EMBL" id="TLF72882.1"/>
    </source>
</evidence>
<evidence type="ECO:0000259" key="1">
    <source>
        <dbReference type="Pfam" id="PF03374"/>
    </source>
</evidence>
<dbReference type="GO" id="GO:0003677">
    <property type="term" value="F:DNA binding"/>
    <property type="evidence" value="ECO:0007669"/>
    <property type="project" value="InterPro"/>
</dbReference>
<dbReference type="InterPro" id="IPR005039">
    <property type="entry name" value="Ant_C"/>
</dbReference>
<dbReference type="Proteomes" id="UP000306378">
    <property type="component" value="Unassembled WGS sequence"/>
</dbReference>